<reference evidence="2 3" key="1">
    <citation type="submission" date="2019-12" db="EMBL/GenBank/DDBJ databases">
        <authorList>
            <person name="Alioto T."/>
            <person name="Alioto T."/>
            <person name="Gomez Garrido J."/>
        </authorList>
    </citation>
    <scope>NUCLEOTIDE SEQUENCE [LARGE SCALE GENOMIC DNA]</scope>
</reference>
<organism evidence="2 3">
    <name type="scientific">Olea europaea subsp. europaea</name>
    <dbReference type="NCBI Taxonomy" id="158383"/>
    <lineage>
        <taxon>Eukaryota</taxon>
        <taxon>Viridiplantae</taxon>
        <taxon>Streptophyta</taxon>
        <taxon>Embryophyta</taxon>
        <taxon>Tracheophyta</taxon>
        <taxon>Spermatophyta</taxon>
        <taxon>Magnoliopsida</taxon>
        <taxon>eudicotyledons</taxon>
        <taxon>Gunneridae</taxon>
        <taxon>Pentapetalae</taxon>
        <taxon>asterids</taxon>
        <taxon>lamiids</taxon>
        <taxon>Lamiales</taxon>
        <taxon>Oleaceae</taxon>
        <taxon>Oleeae</taxon>
        <taxon>Olea</taxon>
    </lineage>
</organism>
<dbReference type="Pfam" id="PF14299">
    <property type="entry name" value="PP2"/>
    <property type="match status" value="1"/>
</dbReference>
<dbReference type="CDD" id="cd22162">
    <property type="entry name" value="F-box_AtSKIP3-like"/>
    <property type="match status" value="1"/>
</dbReference>
<dbReference type="Gramene" id="OE9A049705T1">
    <property type="protein sequence ID" value="OE9A049705C1"/>
    <property type="gene ID" value="OE9A049705"/>
</dbReference>
<proteinExistence type="predicted"/>
<evidence type="ECO:0000259" key="1">
    <source>
        <dbReference type="PROSITE" id="PS50181"/>
    </source>
</evidence>
<dbReference type="InterPro" id="IPR001810">
    <property type="entry name" value="F-box_dom"/>
</dbReference>
<dbReference type="PROSITE" id="PS50181">
    <property type="entry name" value="FBOX"/>
    <property type="match status" value="1"/>
</dbReference>
<evidence type="ECO:0000313" key="3">
    <source>
        <dbReference type="Proteomes" id="UP000594638"/>
    </source>
</evidence>
<dbReference type="OrthoDB" id="1918565at2759"/>
<feature type="domain" description="F-box" evidence="1">
    <location>
        <begin position="6"/>
        <end position="52"/>
    </location>
</feature>
<comment type="caution">
    <text evidence="2">The sequence shown here is derived from an EMBL/GenBank/DDBJ whole genome shotgun (WGS) entry which is preliminary data.</text>
</comment>
<dbReference type="EMBL" id="CACTIH010000097">
    <property type="protein sequence ID" value="CAA2953721.1"/>
    <property type="molecule type" value="Genomic_DNA"/>
</dbReference>
<name>A0A8S0PQN4_OLEEU</name>
<dbReference type="PANTHER" id="PTHR32278">
    <property type="entry name" value="F-BOX DOMAIN-CONTAINING PROTEIN"/>
    <property type="match status" value="1"/>
</dbReference>
<sequence length="300" mass="34126">MSVETYSDFQELPEGFIATALSLTTPKDACRLSLVSTTFRSAAESDAVWERFLPPDYRDIILRLIDDGDLFLAKFRSKKELYFHLCDNPIIIDGGIKSFSLEKGTGKKCFMVAARDLFIVWGDTPEYWQWISLPESRFLEVAELLNVCWFEIRGNINTSMLSSGTTYTAYLVFTSKSGTCGFDYQPAEAMVGISGQDGVKRTVCLDPEGERKHGYQLVPRRIFYNHRMAHISRRQGDLSSGRVTEYPKVRADKWMEVELGEFFVGQEQDLDMEISLTETEGGNWKNGLIIQGIEIRPKSE</sequence>
<dbReference type="Pfam" id="PF00646">
    <property type="entry name" value="F-box"/>
    <property type="match status" value="1"/>
</dbReference>
<dbReference type="PANTHER" id="PTHR32278:SF111">
    <property type="entry name" value="F-BOX PROTEIN PP2-B12-RELATED"/>
    <property type="match status" value="1"/>
</dbReference>
<dbReference type="InterPro" id="IPR036047">
    <property type="entry name" value="F-box-like_dom_sf"/>
</dbReference>
<dbReference type="InterPro" id="IPR025886">
    <property type="entry name" value="PP2-like"/>
</dbReference>
<gene>
    <name evidence="2" type="ORF">OLEA9_A049705</name>
</gene>
<accession>A0A8S0PQN4</accession>
<dbReference type="SUPFAM" id="SSF81383">
    <property type="entry name" value="F-box domain"/>
    <property type="match status" value="1"/>
</dbReference>
<protein>
    <submittedName>
        <fullName evidence="2">F-box PP2-B10-like</fullName>
    </submittedName>
</protein>
<dbReference type="Proteomes" id="UP000594638">
    <property type="component" value="Unassembled WGS sequence"/>
</dbReference>
<keyword evidence="3" id="KW-1185">Reference proteome</keyword>
<evidence type="ECO:0000313" key="2">
    <source>
        <dbReference type="EMBL" id="CAA2953721.1"/>
    </source>
</evidence>
<dbReference type="AlphaFoldDB" id="A0A8S0PQN4"/>